<dbReference type="RefSeq" id="NP_077449.1">
    <property type="nucleotide sequence ID" value="NC_002686.2"/>
</dbReference>
<dbReference type="Pfam" id="PF01499">
    <property type="entry name" value="Herpes_UL25"/>
    <property type="match status" value="1"/>
</dbReference>
<feature type="coiled-coil region" evidence="8">
    <location>
        <begin position="85"/>
        <end position="115"/>
    </location>
</feature>
<keyword evidence="2" id="KW-0167">Capsid protein</keyword>
<dbReference type="GO" id="GO:0019072">
    <property type="term" value="P:viral genome packaging"/>
    <property type="evidence" value="ECO:0007669"/>
    <property type="project" value="InterPro"/>
</dbReference>
<dbReference type="GO" id="GO:0019028">
    <property type="term" value="C:viral capsid"/>
    <property type="evidence" value="ECO:0007669"/>
    <property type="project" value="UniProtKB-KW"/>
</dbReference>
<keyword evidence="8" id="KW-0175">Coiled coil</keyword>
<dbReference type="GeneID" id="920499"/>
<keyword evidence="4" id="KW-1188">Viral release from host cell</keyword>
<sequence>MAKIYAFESISLPYGCEIVLPHSNNFIAPNFIPSYWTEPIFTERQRSENGFDIDVMVNRNAAVSAALDNFRTEACKIPSEIERRLKPLENQIKEMAKTLDELETAAVEAEEADADIMCNDTGSFKEHTLHKEVQVVKNDAPLQYDTNFQIDFLTLVYVERSRGNSMPSVVFGPWYRTIQERLIIERPIAARSIDYRDARISQTFMNTAITALQSCGKMYVGERLYSAFECAVLCLYLVHRELSVITPHTPVTFKHLINQLPDYVETLSSHSNLRNARSYHFSYEKLPKDHFHAPSGGKYEFGALLPHVILTTLTDLQILPPAPGQFPHGKITSIVDKDKNVYVDKVQRAAATFLQRAQNIFLMEDQSLLRLTINTITTLLLLKRLLWNGNVYGDKFKNNFQLGLLVMGAADKAKEDLLLRGATGNDSKIKSDNNNFRFLCENYILPLYVANPTTEITEMFPGVAALCLDAFGQLHHGTLGRVVIDISSGQYQDQLMRLIALELENRRKPATSVPVTSVILAHDSVMLQYERGLGLLMQQTRLRMILEESRRLAQFSVNSDYDLLYFVCLGFIPQFTSVA</sequence>
<protein>
    <submittedName>
        <fullName evidence="9">Virion protein</fullName>
    </submittedName>
</protein>
<keyword evidence="5" id="KW-0946">Virion</keyword>
<keyword evidence="6" id="KW-0231">Viral genome packaging</keyword>
<keyword evidence="7" id="KW-1160">Virus entry into host cell</keyword>
<dbReference type="GO" id="GO:0043657">
    <property type="term" value="C:host cell"/>
    <property type="evidence" value="ECO:0007669"/>
    <property type="project" value="GOC"/>
</dbReference>
<keyword evidence="1" id="KW-1163">Viral penetration into host nucleus</keyword>
<name>Q9E1Y3_CHV9D</name>
<dbReference type="GO" id="GO:0075732">
    <property type="term" value="P:viral penetration into host nucleus"/>
    <property type="evidence" value="ECO:0007669"/>
    <property type="project" value="UniProtKB-KW"/>
</dbReference>
<evidence type="ECO:0000256" key="7">
    <source>
        <dbReference type="ARBA" id="ARBA00023296"/>
    </source>
</evidence>
<dbReference type="KEGG" id="vg:920499"/>
<reference evidence="9 10" key="1">
    <citation type="journal article" date="2001" name="Virology">
        <title>The DNA sequence of the simian varicella virus genome.</title>
        <authorList>
            <person name="Gray W.L."/>
            <person name="Starnes H.B."/>
            <person name="White M.W."/>
            <person name="Mahalingam R."/>
        </authorList>
    </citation>
    <scope>NUCLEOTIDE SEQUENCE [LARGE SCALE GENOMIC DNA]</scope>
</reference>
<evidence type="ECO:0000256" key="3">
    <source>
        <dbReference type="ARBA" id="ARBA00022562"/>
    </source>
</evidence>
<evidence type="ECO:0000256" key="2">
    <source>
        <dbReference type="ARBA" id="ARBA00022561"/>
    </source>
</evidence>
<evidence type="ECO:0000256" key="1">
    <source>
        <dbReference type="ARBA" id="ARBA00022524"/>
    </source>
</evidence>
<evidence type="ECO:0000256" key="4">
    <source>
        <dbReference type="ARBA" id="ARBA00022612"/>
    </source>
</evidence>
<evidence type="ECO:0000313" key="10">
    <source>
        <dbReference type="Proteomes" id="UP000159358"/>
    </source>
</evidence>
<dbReference type="GO" id="GO:0046718">
    <property type="term" value="P:symbiont entry into host cell"/>
    <property type="evidence" value="ECO:0007669"/>
    <property type="project" value="UniProtKB-KW"/>
</dbReference>
<organismHost>
    <name type="scientific">Chlorocebus aethiops</name>
    <name type="common">Green monkey</name>
    <name type="synonym">Cercopithecus aethiops</name>
    <dbReference type="NCBI Taxonomy" id="9534"/>
</organismHost>
<organism evidence="9 10">
    <name type="scientific">Cercopithecine herpesvirus 9 (strain DHV)</name>
    <name type="common">CeHV-9</name>
    <name type="synonym">Simian varicella virus</name>
    <dbReference type="NCBI Taxonomy" id="36348"/>
    <lineage>
        <taxon>Viruses</taxon>
        <taxon>Duplodnaviria</taxon>
        <taxon>Heunggongvirae</taxon>
        <taxon>Peploviricota</taxon>
        <taxon>Herviviricetes</taxon>
        <taxon>Herpesvirales</taxon>
        <taxon>Orthoherpesviridae</taxon>
        <taxon>Alphaherpesvirinae</taxon>
        <taxon>Varicellovirus</taxon>
        <taxon>Varicellovirus cercopithecinealpha9</taxon>
    </lineage>
</organism>
<dbReference type="EMBL" id="AF275348">
    <property type="protein sequence ID" value="AAG27208.1"/>
    <property type="molecule type" value="Genomic_DNA"/>
</dbReference>
<evidence type="ECO:0000313" key="9">
    <source>
        <dbReference type="EMBL" id="AAG27208.1"/>
    </source>
</evidence>
<dbReference type="HAMAP" id="MF_04025">
    <property type="entry name" value="HSV_CVC2"/>
    <property type="match status" value="1"/>
</dbReference>
<keyword evidence="3" id="KW-1048">Host nucleus</keyword>
<proteinExistence type="inferred from homology"/>
<evidence type="ECO:0000256" key="8">
    <source>
        <dbReference type="SAM" id="Coils"/>
    </source>
</evidence>
<evidence type="ECO:0000256" key="6">
    <source>
        <dbReference type="ARBA" id="ARBA00023219"/>
    </source>
</evidence>
<dbReference type="Proteomes" id="UP000159358">
    <property type="component" value="Segment"/>
</dbReference>
<dbReference type="InterPro" id="IPR002493">
    <property type="entry name" value="Herpes_UL25"/>
</dbReference>
<keyword evidence="10" id="KW-1185">Reference proteome</keyword>
<accession>Q9E1Y3</accession>
<evidence type="ECO:0000256" key="5">
    <source>
        <dbReference type="ARBA" id="ARBA00022844"/>
    </source>
</evidence>